<reference evidence="3 4" key="1">
    <citation type="journal article" date="2022" name="Allergy">
        <title>Genome assembly and annotation of Periplaneta americana reveal a comprehensive cockroach allergen profile.</title>
        <authorList>
            <person name="Wang L."/>
            <person name="Xiong Q."/>
            <person name="Saelim N."/>
            <person name="Wang L."/>
            <person name="Nong W."/>
            <person name="Wan A.T."/>
            <person name="Shi M."/>
            <person name="Liu X."/>
            <person name="Cao Q."/>
            <person name="Hui J.H.L."/>
            <person name="Sookrung N."/>
            <person name="Leung T.F."/>
            <person name="Tungtrongchitr A."/>
            <person name="Tsui S.K.W."/>
        </authorList>
    </citation>
    <scope>NUCLEOTIDE SEQUENCE [LARGE SCALE GENOMIC DNA]</scope>
    <source>
        <strain evidence="3">PWHHKU_190912</strain>
    </source>
</reference>
<organism evidence="3 4">
    <name type="scientific">Periplaneta americana</name>
    <name type="common">American cockroach</name>
    <name type="synonym">Blatta americana</name>
    <dbReference type="NCBI Taxonomy" id="6978"/>
    <lineage>
        <taxon>Eukaryota</taxon>
        <taxon>Metazoa</taxon>
        <taxon>Ecdysozoa</taxon>
        <taxon>Arthropoda</taxon>
        <taxon>Hexapoda</taxon>
        <taxon>Insecta</taxon>
        <taxon>Pterygota</taxon>
        <taxon>Neoptera</taxon>
        <taxon>Polyneoptera</taxon>
        <taxon>Dictyoptera</taxon>
        <taxon>Blattodea</taxon>
        <taxon>Blattoidea</taxon>
        <taxon>Blattidae</taxon>
        <taxon>Blattinae</taxon>
        <taxon>Periplaneta</taxon>
    </lineage>
</organism>
<protein>
    <recommendedName>
        <fullName evidence="2">Mutator-like transposase domain-containing protein</fullName>
    </recommendedName>
</protein>
<evidence type="ECO:0000313" key="4">
    <source>
        <dbReference type="Proteomes" id="UP001148838"/>
    </source>
</evidence>
<dbReference type="Pfam" id="PF20700">
    <property type="entry name" value="Mutator"/>
    <property type="match status" value="1"/>
</dbReference>
<gene>
    <name evidence="3" type="ORF">ANN_19299</name>
</gene>
<evidence type="ECO:0000256" key="1">
    <source>
        <dbReference type="SAM" id="MobiDB-lite"/>
    </source>
</evidence>
<feature type="domain" description="Mutator-like transposase" evidence="2">
    <location>
        <begin position="48"/>
        <end position="91"/>
    </location>
</feature>
<evidence type="ECO:0000313" key="3">
    <source>
        <dbReference type="EMBL" id="KAJ4430708.1"/>
    </source>
</evidence>
<proteinExistence type="predicted"/>
<keyword evidence="4" id="KW-1185">Reference proteome</keyword>
<name>A0ABQ8S9H4_PERAM</name>
<evidence type="ECO:0000259" key="2">
    <source>
        <dbReference type="Pfam" id="PF20700"/>
    </source>
</evidence>
<feature type="region of interest" description="Disordered" evidence="1">
    <location>
        <begin position="281"/>
        <end position="311"/>
    </location>
</feature>
<dbReference type="EMBL" id="JAJSOF020000031">
    <property type="protein sequence ID" value="KAJ4430708.1"/>
    <property type="molecule type" value="Genomic_DNA"/>
</dbReference>
<dbReference type="InterPro" id="IPR049012">
    <property type="entry name" value="Mutator_transp_dom"/>
</dbReference>
<dbReference type="Proteomes" id="UP001148838">
    <property type="component" value="Unassembled WGS sequence"/>
</dbReference>
<sequence length="311" mass="35263">MTNAIEEAVALNENSRDITAAFDGSWQKRCHTSLNGVITATSLDNGNGGMESDGVVKIFQRSENLYQVRYVNYLGDGDSKGYKKVEELNVYGNVECNRSVETYYGLAIRRNAGKDVEKMRRAVWAIYFHKYSTDEEPYHTLCPPGTDEDCCCGYNKASVTGNKYSHQHSLPPAVMDEIKPIFRDLSNQELLKKCLHGNTQNPNESFNHCIWERIPKTVFVGLKTLKLGVLDAVICFNDGCVSRLNMLESLGIEVGSNTKTALYTIDKKRFEDGEKFALQMTKEARTRKRNAKRRREDQETQEQDEYGAGMF</sequence>
<accession>A0ABQ8S9H4</accession>
<comment type="caution">
    <text evidence="3">The sequence shown here is derived from an EMBL/GenBank/DDBJ whole genome shotgun (WGS) entry which is preliminary data.</text>
</comment>